<dbReference type="Proteomes" id="UP000694395">
    <property type="component" value="Chromosome 1"/>
</dbReference>
<proteinExistence type="predicted"/>
<organism evidence="2 3">
    <name type="scientific">Oncorhynchus mykiss</name>
    <name type="common">Rainbow trout</name>
    <name type="synonym">Salmo gairdneri</name>
    <dbReference type="NCBI Taxonomy" id="8022"/>
    <lineage>
        <taxon>Eukaryota</taxon>
        <taxon>Metazoa</taxon>
        <taxon>Chordata</taxon>
        <taxon>Craniata</taxon>
        <taxon>Vertebrata</taxon>
        <taxon>Euteleostomi</taxon>
        <taxon>Actinopterygii</taxon>
        <taxon>Neopterygii</taxon>
        <taxon>Teleostei</taxon>
        <taxon>Protacanthopterygii</taxon>
        <taxon>Salmoniformes</taxon>
        <taxon>Salmonidae</taxon>
        <taxon>Salmoninae</taxon>
        <taxon>Oncorhynchus</taxon>
    </lineage>
</organism>
<protein>
    <recommendedName>
        <fullName evidence="1">Reverse transcriptase domain-containing protein</fullName>
    </recommendedName>
</protein>
<reference evidence="2" key="1">
    <citation type="submission" date="2020-07" db="EMBL/GenBank/DDBJ databases">
        <title>A long reads based de novo assembly of the rainbow trout Arlee double haploid line genome.</title>
        <authorList>
            <person name="Gao G."/>
            <person name="Palti Y."/>
        </authorList>
    </citation>
    <scope>NUCLEOTIDE SEQUENCE [LARGE SCALE GENOMIC DNA]</scope>
</reference>
<dbReference type="AlphaFoldDB" id="A0A8C7TS70"/>
<evidence type="ECO:0000313" key="2">
    <source>
        <dbReference type="Ensembl" id="ENSOMYP00000088533.2"/>
    </source>
</evidence>
<dbReference type="PROSITE" id="PS50878">
    <property type="entry name" value="RT_POL"/>
    <property type="match status" value="1"/>
</dbReference>
<dbReference type="GeneTree" id="ENSGT01120000271879"/>
<sequence length="416" mass="46155">MQLFWEARNQYTQTVRKAKASFFKQKFASCNTNSKKFWDTIKSMENKNTSSQLPTALRIGNSVTYDTSTIIENFNKHFSTAGHAFHLATPTPVKSTAPSTATRASLPHFSFSQIQSADVLKELQNLDPYKSAGLDNLDPFFLKLSAKIVATPIISLFNLSFVSSEIPKDWKAAAVIPLFKGGDTLDPNCYKPISILPCLSKVFESQVNKQITDHFKSHRTFSVMQSGFRAGHGCTSATLKVLNDILTAIDKKQYCAAVFIDLAKAFDFVNHHILIGRLDSLGFSNDCLAWFTNYFSDRVQCVKSEGLLSWPLAVSMGVPQGSILGPTLFSVYINEFALTAGESLIHLYADDTILYTSGHSLDTVLTTLQTSFNAIQLAFWGFQLLLKQVKLNACSSTDRCLHLPARPKSLLWTALT</sequence>
<reference evidence="2" key="2">
    <citation type="submission" date="2025-08" db="UniProtKB">
        <authorList>
            <consortium name="Ensembl"/>
        </authorList>
    </citation>
    <scope>IDENTIFICATION</scope>
</reference>
<accession>A0A8C7TS70</accession>
<evidence type="ECO:0000313" key="3">
    <source>
        <dbReference type="Proteomes" id="UP000694395"/>
    </source>
</evidence>
<dbReference type="InterPro" id="IPR000477">
    <property type="entry name" value="RT_dom"/>
</dbReference>
<keyword evidence="3" id="KW-1185">Reference proteome</keyword>
<dbReference type="PANTHER" id="PTHR33332">
    <property type="entry name" value="REVERSE TRANSCRIPTASE DOMAIN-CONTAINING PROTEIN"/>
    <property type="match status" value="1"/>
</dbReference>
<name>A0A8C7TS70_ONCMY</name>
<feature type="domain" description="Reverse transcriptase" evidence="1">
    <location>
        <begin position="159"/>
        <end position="416"/>
    </location>
</feature>
<dbReference type="Pfam" id="PF00078">
    <property type="entry name" value="RVT_1"/>
    <property type="match status" value="1"/>
</dbReference>
<dbReference type="Ensembl" id="ENSOMYT00000096415.2">
    <property type="protein sequence ID" value="ENSOMYP00000088533.2"/>
    <property type="gene ID" value="ENSOMYG00000040911.2"/>
</dbReference>
<dbReference type="InterPro" id="IPR043502">
    <property type="entry name" value="DNA/RNA_pol_sf"/>
</dbReference>
<reference evidence="2" key="3">
    <citation type="submission" date="2025-09" db="UniProtKB">
        <authorList>
            <consortium name="Ensembl"/>
        </authorList>
    </citation>
    <scope>IDENTIFICATION</scope>
</reference>
<dbReference type="SUPFAM" id="SSF56672">
    <property type="entry name" value="DNA/RNA polymerases"/>
    <property type="match status" value="1"/>
</dbReference>
<evidence type="ECO:0000259" key="1">
    <source>
        <dbReference type="PROSITE" id="PS50878"/>
    </source>
</evidence>
<dbReference type="CDD" id="cd01650">
    <property type="entry name" value="RT_nLTR_like"/>
    <property type="match status" value="1"/>
</dbReference>